<dbReference type="Proteomes" id="UP000078540">
    <property type="component" value="Unassembled WGS sequence"/>
</dbReference>
<feature type="non-terminal residue" evidence="2">
    <location>
        <position position="1"/>
    </location>
</feature>
<gene>
    <name evidence="2" type="ORF">ALC53_11074</name>
</gene>
<organism evidence="2 3">
    <name type="scientific">Atta colombica</name>
    <dbReference type="NCBI Taxonomy" id="520822"/>
    <lineage>
        <taxon>Eukaryota</taxon>
        <taxon>Metazoa</taxon>
        <taxon>Ecdysozoa</taxon>
        <taxon>Arthropoda</taxon>
        <taxon>Hexapoda</taxon>
        <taxon>Insecta</taxon>
        <taxon>Pterygota</taxon>
        <taxon>Neoptera</taxon>
        <taxon>Endopterygota</taxon>
        <taxon>Hymenoptera</taxon>
        <taxon>Apocrita</taxon>
        <taxon>Aculeata</taxon>
        <taxon>Formicoidea</taxon>
        <taxon>Formicidae</taxon>
        <taxon>Myrmicinae</taxon>
        <taxon>Atta</taxon>
    </lineage>
</organism>
<keyword evidence="3" id="KW-1185">Reference proteome</keyword>
<reference evidence="2 3" key="1">
    <citation type="submission" date="2015-09" db="EMBL/GenBank/DDBJ databases">
        <title>Atta colombica WGS genome.</title>
        <authorList>
            <person name="Nygaard S."/>
            <person name="Hu H."/>
            <person name="Boomsma J."/>
            <person name="Zhang G."/>
        </authorList>
    </citation>
    <scope>NUCLEOTIDE SEQUENCE [LARGE SCALE GENOMIC DNA]</scope>
    <source>
        <strain evidence="2">Treedump-2</strain>
        <tissue evidence="2">Whole body</tissue>
    </source>
</reference>
<dbReference type="AlphaFoldDB" id="A0A195B2I9"/>
<dbReference type="EMBL" id="KQ976662">
    <property type="protein sequence ID" value="KYM78419.1"/>
    <property type="molecule type" value="Genomic_DNA"/>
</dbReference>
<feature type="compositionally biased region" description="Basic and acidic residues" evidence="1">
    <location>
        <begin position="163"/>
        <end position="180"/>
    </location>
</feature>
<accession>A0A195B2I9</accession>
<proteinExistence type="predicted"/>
<evidence type="ECO:0000313" key="2">
    <source>
        <dbReference type="EMBL" id="KYM78419.1"/>
    </source>
</evidence>
<name>A0A195B2I9_9HYME</name>
<evidence type="ECO:0000313" key="3">
    <source>
        <dbReference type="Proteomes" id="UP000078540"/>
    </source>
</evidence>
<evidence type="ECO:0000256" key="1">
    <source>
        <dbReference type="SAM" id="MobiDB-lite"/>
    </source>
</evidence>
<feature type="region of interest" description="Disordered" evidence="1">
    <location>
        <begin position="159"/>
        <end position="188"/>
    </location>
</feature>
<protein>
    <submittedName>
        <fullName evidence="2">Uncharacterized protein</fullName>
    </submittedName>
</protein>
<sequence>GETHWHSDGFASVVCDLLKALFTIGFCYRPKRHETRTRRRRADRADQNNAPRVLCQSGDGAVATAAESTAAAMVSHSKRNSRHFSRRCRVSRDGERYFSPIHVYTRSRANTLHIAPRGDWYATGKVDTRDCTLYSSATKNRPLSPRDPLNIQRIFSKRTMRRRQSETAERPQTIADKHENSTVTTTTTTVATAGDATGVLAPTTRATTDDVIVAIPRNLGAAPLRPACGILAPIPGGGDAAGDAVTMKSVGDLPAFLCNLGFSRHKPLYRKGPFVNKESRKRSVSSGRHPVDKMFGKSCVSNIIFDTIRRKTTML</sequence>